<dbReference type="OrthoDB" id="1118734at2"/>
<evidence type="ECO:0000313" key="3">
    <source>
        <dbReference type="Proteomes" id="UP000029736"/>
    </source>
</evidence>
<evidence type="ECO:0000256" key="1">
    <source>
        <dbReference type="SAM" id="SignalP"/>
    </source>
</evidence>
<sequence length="233" mass="27045">MKKLLLLLLCAWLASPLAAQTVEEDKLGAWYMYFYNARFGDGPFGIQGDYQFRFWNFGNDLEQVLIRNGLTYTPKDAGVTFTLGYASITTGTPGESTNTVHENRIYQEAIFSQRLGGRFLLTHRFRSEQRWLEDQDFRTRYRYNIFVNVPLNATDFGKGVVYLALYNEIFINGQTDIGDGREVQYFDRNRTYLGIGFGLRDNLRIQLGAMNQTTANWSKWQAQFSAHHNFSFR</sequence>
<accession>A0A098S2J0</accession>
<proteinExistence type="predicted"/>
<keyword evidence="3" id="KW-1185">Reference proteome</keyword>
<comment type="caution">
    <text evidence="2">The sequence shown here is derived from an EMBL/GenBank/DDBJ whole genome shotgun (WGS) entry which is preliminary data.</text>
</comment>
<gene>
    <name evidence="2" type="ORF">IX84_20795</name>
</gene>
<dbReference type="Pfam" id="PF10677">
    <property type="entry name" value="DUF2490"/>
    <property type="match status" value="1"/>
</dbReference>
<protein>
    <recommendedName>
        <fullName evidence="4">DUF2490 domain-containing protein</fullName>
    </recommendedName>
</protein>
<dbReference type="InterPro" id="IPR019619">
    <property type="entry name" value="DUF2490"/>
</dbReference>
<feature type="chain" id="PRO_5001939715" description="DUF2490 domain-containing protein" evidence="1">
    <location>
        <begin position="20"/>
        <end position="233"/>
    </location>
</feature>
<evidence type="ECO:0000313" key="2">
    <source>
        <dbReference type="EMBL" id="KGE86589.1"/>
    </source>
</evidence>
<organism evidence="2 3">
    <name type="scientific">Phaeodactylibacter xiamenensis</name>
    <dbReference type="NCBI Taxonomy" id="1524460"/>
    <lineage>
        <taxon>Bacteria</taxon>
        <taxon>Pseudomonadati</taxon>
        <taxon>Bacteroidota</taxon>
        <taxon>Saprospiria</taxon>
        <taxon>Saprospirales</taxon>
        <taxon>Haliscomenobacteraceae</taxon>
        <taxon>Phaeodactylibacter</taxon>
    </lineage>
</organism>
<name>A0A098S2J0_9BACT</name>
<reference evidence="2 3" key="1">
    <citation type="journal article" date="2014" name="Int. J. Syst. Evol. Microbiol.">
        <title>Phaeodactylibacter xiamenensis gen. nov., sp. nov., a member of the family Saprospiraceae isolated from the marine alga Phaeodactylum tricornutum.</title>
        <authorList>
            <person name="Chen Z.Jr."/>
            <person name="Lei X."/>
            <person name="Lai Q."/>
            <person name="Li Y."/>
            <person name="Zhang B."/>
            <person name="Zhang J."/>
            <person name="Zhang H."/>
            <person name="Yang L."/>
            <person name="Zheng W."/>
            <person name="Tian Y."/>
            <person name="Yu Z."/>
            <person name="Xu H.Jr."/>
            <person name="Zheng T."/>
        </authorList>
    </citation>
    <scope>NUCLEOTIDE SEQUENCE [LARGE SCALE GENOMIC DNA]</scope>
    <source>
        <strain evidence="2 3">KD52</strain>
    </source>
</reference>
<dbReference type="RefSeq" id="WP_044224782.1">
    <property type="nucleotide sequence ID" value="NZ_JBKAGJ010000025.1"/>
</dbReference>
<dbReference type="EMBL" id="JPOS01000077">
    <property type="protein sequence ID" value="KGE86589.1"/>
    <property type="molecule type" value="Genomic_DNA"/>
</dbReference>
<feature type="signal peptide" evidence="1">
    <location>
        <begin position="1"/>
        <end position="19"/>
    </location>
</feature>
<keyword evidence="1" id="KW-0732">Signal</keyword>
<dbReference type="AlphaFoldDB" id="A0A098S2J0"/>
<dbReference type="STRING" id="1524460.IX84_20795"/>
<evidence type="ECO:0008006" key="4">
    <source>
        <dbReference type="Google" id="ProtNLM"/>
    </source>
</evidence>
<dbReference type="Proteomes" id="UP000029736">
    <property type="component" value="Unassembled WGS sequence"/>
</dbReference>